<name>A0ABM1W216_APLCA</name>
<dbReference type="GeneID" id="101845808"/>
<evidence type="ECO:0000256" key="4">
    <source>
        <dbReference type="ARBA" id="ARBA00022827"/>
    </source>
</evidence>
<dbReference type="RefSeq" id="XP_035828709.1">
    <property type="nucleotide sequence ID" value="XM_035972816.1"/>
</dbReference>
<evidence type="ECO:0000259" key="6">
    <source>
        <dbReference type="Pfam" id="PF01266"/>
    </source>
</evidence>
<evidence type="ECO:0000256" key="5">
    <source>
        <dbReference type="ARBA" id="ARBA00023002"/>
    </source>
</evidence>
<evidence type="ECO:0000256" key="1">
    <source>
        <dbReference type="ARBA" id="ARBA00001974"/>
    </source>
</evidence>
<dbReference type="InterPro" id="IPR036188">
    <property type="entry name" value="FAD/NAD-bd_sf"/>
</dbReference>
<sequence length="408" mass="45537">MANSIEDLEGRRHFDYIVIGCGGIGSGALYWLAKRAGHNVLGLEKFDLGHYNGGSQDVSRIIRLSYTKDKYVRLTPHTFTAWEEVERESGMQLVYKPGGLMLGDRTKVGVYLDRYAECMERNNIPFERWDNQQLMRRYPQFTVGPDMEALYQKDGGIVDAAMGNSLHIQLAQGRGAKVLDNCPVNRIARAQNGQLEVSTPAGNFTCKRVIVAAGAWINHVISSIGCHVPVYVTEENVTYFGSPHVKEFTKDKFPIFMYSSPERDIYALPVHAISGTKIGIDARGYLVSGDKRTWTPDPHKLQIVQDVLKKMCPKFLGPVMQTKTCLYTMTPDRDFLVDTAARAGFPDVVVCCGAGHAYKFASLLGKILSEMAVDGGTQYDISGFSWDREALTNPDFKPLIFMGYKSKM</sequence>
<dbReference type="PANTHER" id="PTHR10961:SF7">
    <property type="entry name" value="FAD DEPENDENT OXIDOREDUCTASE DOMAIN-CONTAINING PROTEIN"/>
    <property type="match status" value="1"/>
</dbReference>
<organism evidence="7 8">
    <name type="scientific">Aplysia californica</name>
    <name type="common">California sea hare</name>
    <dbReference type="NCBI Taxonomy" id="6500"/>
    <lineage>
        <taxon>Eukaryota</taxon>
        <taxon>Metazoa</taxon>
        <taxon>Spiralia</taxon>
        <taxon>Lophotrochozoa</taxon>
        <taxon>Mollusca</taxon>
        <taxon>Gastropoda</taxon>
        <taxon>Heterobranchia</taxon>
        <taxon>Euthyneura</taxon>
        <taxon>Tectipleura</taxon>
        <taxon>Aplysiida</taxon>
        <taxon>Aplysioidea</taxon>
        <taxon>Aplysiidae</taxon>
        <taxon>Aplysia</taxon>
    </lineage>
</organism>
<feature type="domain" description="FAD dependent oxidoreductase" evidence="6">
    <location>
        <begin position="15"/>
        <end position="371"/>
    </location>
</feature>
<dbReference type="Proteomes" id="UP000694888">
    <property type="component" value="Unplaced"/>
</dbReference>
<evidence type="ECO:0000313" key="7">
    <source>
        <dbReference type="Proteomes" id="UP000694888"/>
    </source>
</evidence>
<dbReference type="SUPFAM" id="SSF54373">
    <property type="entry name" value="FAD-linked reductases, C-terminal domain"/>
    <property type="match status" value="1"/>
</dbReference>
<evidence type="ECO:0000256" key="3">
    <source>
        <dbReference type="ARBA" id="ARBA00022630"/>
    </source>
</evidence>
<reference evidence="8" key="1">
    <citation type="submission" date="2025-08" db="UniProtKB">
        <authorList>
            <consortium name="RefSeq"/>
        </authorList>
    </citation>
    <scope>IDENTIFICATION</scope>
</reference>
<comment type="similarity">
    <text evidence="2">Belongs to the MSOX/MTOX family.</text>
</comment>
<dbReference type="PANTHER" id="PTHR10961">
    <property type="entry name" value="PEROXISOMAL SARCOSINE OXIDASE"/>
    <property type="match status" value="1"/>
</dbReference>
<proteinExistence type="inferred from homology"/>
<dbReference type="InterPro" id="IPR006076">
    <property type="entry name" value="FAD-dep_OxRdtase"/>
</dbReference>
<dbReference type="SUPFAM" id="SSF51905">
    <property type="entry name" value="FAD/NAD(P)-binding domain"/>
    <property type="match status" value="1"/>
</dbReference>
<accession>A0ABM1W216</accession>
<keyword evidence="7" id="KW-1185">Reference proteome</keyword>
<dbReference type="NCBIfam" id="NF008425">
    <property type="entry name" value="PRK11259.1"/>
    <property type="match status" value="1"/>
</dbReference>
<comment type="cofactor">
    <cofactor evidence="1">
        <name>FAD</name>
        <dbReference type="ChEBI" id="CHEBI:57692"/>
    </cofactor>
</comment>
<dbReference type="Pfam" id="PF01266">
    <property type="entry name" value="DAO"/>
    <property type="match status" value="1"/>
</dbReference>
<evidence type="ECO:0000256" key="2">
    <source>
        <dbReference type="ARBA" id="ARBA00010989"/>
    </source>
</evidence>
<keyword evidence="5" id="KW-0560">Oxidoreductase</keyword>
<evidence type="ECO:0000313" key="8">
    <source>
        <dbReference type="RefSeq" id="XP_035828709.1"/>
    </source>
</evidence>
<dbReference type="InterPro" id="IPR045170">
    <property type="entry name" value="MTOX"/>
</dbReference>
<protein>
    <submittedName>
        <fullName evidence="8">Monomeric sarcosine oxidase</fullName>
    </submittedName>
</protein>
<keyword evidence="3" id="KW-0285">Flavoprotein</keyword>
<gene>
    <name evidence="8" type="primary">LOC101845808</name>
</gene>
<dbReference type="Gene3D" id="3.50.50.60">
    <property type="entry name" value="FAD/NAD(P)-binding domain"/>
    <property type="match status" value="1"/>
</dbReference>
<keyword evidence="4" id="KW-0274">FAD</keyword>
<dbReference type="Gene3D" id="3.30.9.10">
    <property type="entry name" value="D-Amino Acid Oxidase, subunit A, domain 2"/>
    <property type="match status" value="1"/>
</dbReference>